<dbReference type="PANTHER" id="PTHR35330:SF1">
    <property type="entry name" value="SIROHEME BIOSYNTHESIS PROTEIN MET8"/>
    <property type="match status" value="1"/>
</dbReference>
<name>A0A2T0BMP2_9CLOT</name>
<comment type="pathway">
    <text evidence="1">Porphyrin-containing compound metabolism; siroheme biosynthesis; sirohydrochlorin from precorrin-2: step 1/1.</text>
</comment>
<dbReference type="OrthoDB" id="1715866at2"/>
<dbReference type="AlphaFoldDB" id="A0A2T0BMP2"/>
<dbReference type="Pfam" id="PF13241">
    <property type="entry name" value="NAD_binding_7"/>
    <property type="match status" value="1"/>
</dbReference>
<gene>
    <name evidence="6" type="primary">sirC</name>
    <name evidence="6" type="ORF">CLLU_19200</name>
</gene>
<dbReference type="RefSeq" id="WP_106009515.1">
    <property type="nucleotide sequence ID" value="NZ_JALCPJ010000018.1"/>
</dbReference>
<dbReference type="SUPFAM" id="SSF51735">
    <property type="entry name" value="NAD(P)-binding Rossmann-fold domains"/>
    <property type="match status" value="1"/>
</dbReference>
<organism evidence="6 7">
    <name type="scientific">Clostridium luticellarii</name>
    <dbReference type="NCBI Taxonomy" id="1691940"/>
    <lineage>
        <taxon>Bacteria</taxon>
        <taxon>Bacillati</taxon>
        <taxon>Bacillota</taxon>
        <taxon>Clostridia</taxon>
        <taxon>Eubacteriales</taxon>
        <taxon>Clostridiaceae</taxon>
        <taxon>Clostridium</taxon>
    </lineage>
</organism>
<protein>
    <recommendedName>
        <fullName evidence="2">precorrin-2 dehydrogenase</fullName>
        <ecNumber evidence="2">1.3.1.76</ecNumber>
    </recommendedName>
</protein>
<dbReference type="SUPFAM" id="SSF75615">
    <property type="entry name" value="Siroheme synthase middle domains-like"/>
    <property type="match status" value="1"/>
</dbReference>
<accession>A0A2T0BMP2</accession>
<dbReference type="InterPro" id="IPR036291">
    <property type="entry name" value="NAD(P)-bd_dom_sf"/>
</dbReference>
<evidence type="ECO:0000256" key="3">
    <source>
        <dbReference type="ARBA" id="ARBA00023002"/>
    </source>
</evidence>
<reference evidence="6 7" key="1">
    <citation type="submission" date="2018-03" db="EMBL/GenBank/DDBJ databases">
        <title>Genome sequence of Clostridium luticellarii DSM 29923.</title>
        <authorList>
            <person name="Poehlein A."/>
            <person name="Daniel R."/>
        </authorList>
    </citation>
    <scope>NUCLEOTIDE SEQUENCE [LARGE SCALE GENOMIC DNA]</scope>
    <source>
        <strain evidence="6 7">DSM 29923</strain>
    </source>
</reference>
<dbReference type="Gene3D" id="3.40.50.720">
    <property type="entry name" value="NAD(P)-binding Rossmann-like Domain"/>
    <property type="match status" value="1"/>
</dbReference>
<dbReference type="NCBIfam" id="NF004045">
    <property type="entry name" value="PRK05562.1"/>
    <property type="match status" value="1"/>
</dbReference>
<dbReference type="GO" id="GO:0043115">
    <property type="term" value="F:precorrin-2 dehydrogenase activity"/>
    <property type="evidence" value="ECO:0007669"/>
    <property type="project" value="UniProtKB-EC"/>
</dbReference>
<dbReference type="GO" id="GO:0004325">
    <property type="term" value="F:ferrochelatase activity"/>
    <property type="evidence" value="ECO:0007669"/>
    <property type="project" value="InterPro"/>
</dbReference>
<evidence type="ECO:0000313" key="6">
    <source>
        <dbReference type="EMBL" id="PRR85092.1"/>
    </source>
</evidence>
<proteinExistence type="predicted"/>
<dbReference type="EMBL" id="PVXP01000024">
    <property type="protein sequence ID" value="PRR85092.1"/>
    <property type="molecule type" value="Genomic_DNA"/>
</dbReference>
<keyword evidence="4" id="KW-0520">NAD</keyword>
<evidence type="ECO:0000256" key="2">
    <source>
        <dbReference type="ARBA" id="ARBA00012400"/>
    </source>
</evidence>
<keyword evidence="5" id="KW-0627">Porphyrin biosynthesis</keyword>
<dbReference type="UniPathway" id="UPA00262">
    <property type="reaction ID" value="UER00222"/>
</dbReference>
<keyword evidence="7" id="KW-1185">Reference proteome</keyword>
<dbReference type="EC" id="1.3.1.76" evidence="2"/>
<evidence type="ECO:0000256" key="5">
    <source>
        <dbReference type="ARBA" id="ARBA00023244"/>
    </source>
</evidence>
<evidence type="ECO:0000256" key="1">
    <source>
        <dbReference type="ARBA" id="ARBA00005010"/>
    </source>
</evidence>
<dbReference type="GO" id="GO:0019354">
    <property type="term" value="P:siroheme biosynthetic process"/>
    <property type="evidence" value="ECO:0007669"/>
    <property type="project" value="UniProtKB-UniPathway"/>
</dbReference>
<dbReference type="PANTHER" id="PTHR35330">
    <property type="entry name" value="SIROHEME BIOSYNTHESIS PROTEIN MET8"/>
    <property type="match status" value="1"/>
</dbReference>
<dbReference type="Proteomes" id="UP000237798">
    <property type="component" value="Unassembled WGS sequence"/>
</dbReference>
<sequence length="214" mass="24542">MNKNPLKNNSNMFLDLLSPKIKVMVIGGGKAAYIKSRTFALKGCQVFVLSPEFIPEFDDIKGNLNVNVIPGVYQKKYIEDKHIVVVATHDRELNEAIGKHCRQLCKIYLDASEPERGNCIIPCQRNTENISLGVNTRGVGVSPITSVFIADKVKKYLGDYDDFVKFTSKIRNHIENVEDRRKIMKFICSEDFYFFYRKGKSSIIIEMFFRVNNN</sequence>
<comment type="caution">
    <text evidence="6">The sequence shown here is derived from an EMBL/GenBank/DDBJ whole genome shotgun (WGS) entry which is preliminary data.</text>
</comment>
<dbReference type="InterPro" id="IPR028161">
    <property type="entry name" value="Met8-like"/>
</dbReference>
<keyword evidence="3 6" id="KW-0560">Oxidoreductase</keyword>
<evidence type="ECO:0000256" key="4">
    <source>
        <dbReference type="ARBA" id="ARBA00023027"/>
    </source>
</evidence>
<evidence type="ECO:0000313" key="7">
    <source>
        <dbReference type="Proteomes" id="UP000237798"/>
    </source>
</evidence>